<keyword evidence="1" id="KW-1133">Transmembrane helix</keyword>
<protein>
    <submittedName>
        <fullName evidence="2">Uncharacterized protein</fullName>
    </submittedName>
</protein>
<feature type="transmembrane region" description="Helical" evidence="1">
    <location>
        <begin position="100"/>
        <end position="119"/>
    </location>
</feature>
<feature type="transmembrane region" description="Helical" evidence="1">
    <location>
        <begin position="25"/>
        <end position="47"/>
    </location>
</feature>
<keyword evidence="1" id="KW-0472">Membrane</keyword>
<feature type="transmembrane region" description="Helical" evidence="1">
    <location>
        <begin position="308"/>
        <end position="325"/>
    </location>
</feature>
<dbReference type="Proteomes" id="UP000479692">
    <property type="component" value="Unassembled WGS sequence"/>
</dbReference>
<dbReference type="EMBL" id="WOXT01000004">
    <property type="protein sequence ID" value="MUV14997.1"/>
    <property type="molecule type" value="Genomic_DNA"/>
</dbReference>
<evidence type="ECO:0000313" key="3">
    <source>
        <dbReference type="Proteomes" id="UP000479692"/>
    </source>
</evidence>
<keyword evidence="3" id="KW-1185">Reference proteome</keyword>
<feature type="transmembrane region" description="Helical" evidence="1">
    <location>
        <begin position="195"/>
        <end position="217"/>
    </location>
</feature>
<feature type="transmembrane region" description="Helical" evidence="1">
    <location>
        <begin position="148"/>
        <end position="175"/>
    </location>
</feature>
<dbReference type="AlphaFoldDB" id="A0A7C9HN28"/>
<evidence type="ECO:0000313" key="2">
    <source>
        <dbReference type="EMBL" id="MUV14997.1"/>
    </source>
</evidence>
<reference evidence="2 3" key="1">
    <citation type="submission" date="2019-12" db="EMBL/GenBank/DDBJ databases">
        <authorList>
            <person name="Xu J."/>
        </authorList>
    </citation>
    <scope>NUCLEOTIDE SEQUENCE [LARGE SCALE GENOMIC DNA]</scope>
    <source>
        <strain evidence="2 3">HX-5-24</strain>
    </source>
</reference>
<gene>
    <name evidence="2" type="ORF">GN331_12355</name>
</gene>
<evidence type="ECO:0000256" key="1">
    <source>
        <dbReference type="SAM" id="Phobius"/>
    </source>
</evidence>
<proteinExistence type="predicted"/>
<keyword evidence="1" id="KW-0812">Transmembrane</keyword>
<comment type="caution">
    <text evidence="2">The sequence shown here is derived from an EMBL/GenBank/DDBJ whole genome shotgun (WGS) entry which is preliminary data.</text>
</comment>
<organism evidence="2 3">
    <name type="scientific">Noviluteimonas gilva</name>
    <dbReference type="NCBI Taxonomy" id="2682097"/>
    <lineage>
        <taxon>Bacteria</taxon>
        <taxon>Pseudomonadati</taxon>
        <taxon>Pseudomonadota</taxon>
        <taxon>Gammaproteobacteria</taxon>
        <taxon>Lysobacterales</taxon>
        <taxon>Lysobacteraceae</taxon>
        <taxon>Noviluteimonas</taxon>
    </lineage>
</organism>
<accession>A0A7C9HN28</accession>
<sequence>MAAPHPTHKFKLLLRREFWEHKGGFFWAPIWAGGISVVLALMALVVAEVGARKALASGHLNGDSIRINGLNFSGITEKMSAADLQQWGHAVDASLLVSSVWPLIVLGFVVFFYCLGALYDERKDRSVLFWKSLPLSDRDTVLSKAASALVVAPVIAVGVAIATMFAFGLVVSLVMPMHGLNPFKFFWGMGNPIEVAGTLVAAIPVYAAWALPTVGWLMLCSAWARSKPFLWAVMIPVFAGIFVAWFDVMNVFNLDTGWFWQHVVLRSLTSVFPGMWMTAQNVRIDNPADFDALSHIQGMYSVFATPQMWIGAAVGIAMIVAAIRLRRWRDDN</sequence>
<name>A0A7C9HN28_9GAMM</name>
<feature type="transmembrane region" description="Helical" evidence="1">
    <location>
        <begin position="229"/>
        <end position="246"/>
    </location>
</feature>